<accession>A0A8J4X9C7</accession>
<protein>
    <submittedName>
        <fullName evidence="2">Uncharacterized protein</fullName>
    </submittedName>
</protein>
<feature type="non-terminal residue" evidence="2">
    <location>
        <position position="74"/>
    </location>
</feature>
<evidence type="ECO:0000313" key="2">
    <source>
        <dbReference type="EMBL" id="KAF5889320.1"/>
    </source>
</evidence>
<reference evidence="2" key="1">
    <citation type="submission" date="2020-07" db="EMBL/GenBank/DDBJ databases">
        <title>Clarias magur genome sequencing, assembly and annotation.</title>
        <authorList>
            <person name="Kushwaha B."/>
            <person name="Kumar R."/>
            <person name="Das P."/>
            <person name="Joshi C.G."/>
            <person name="Kumar D."/>
            <person name="Nagpure N.S."/>
            <person name="Pandey M."/>
            <person name="Agarwal S."/>
            <person name="Srivastava S."/>
            <person name="Singh M."/>
            <person name="Sahoo L."/>
            <person name="Jayasankar P."/>
            <person name="Meher P.K."/>
            <person name="Koringa P.G."/>
            <person name="Iquebal M.A."/>
            <person name="Das S.P."/>
            <person name="Bit A."/>
            <person name="Patnaik S."/>
            <person name="Patel N."/>
            <person name="Shah T.M."/>
            <person name="Hinsu A."/>
            <person name="Jena J.K."/>
        </authorList>
    </citation>
    <scope>NUCLEOTIDE SEQUENCE</scope>
    <source>
        <strain evidence="2">CIFAMagur01</strain>
        <tissue evidence="2">Testis</tissue>
    </source>
</reference>
<name>A0A8J4X9C7_CLAMG</name>
<proteinExistence type="predicted"/>
<evidence type="ECO:0000256" key="1">
    <source>
        <dbReference type="SAM" id="MobiDB-lite"/>
    </source>
</evidence>
<organism evidence="2 3">
    <name type="scientific">Clarias magur</name>
    <name type="common">Asian catfish</name>
    <name type="synonym">Macropteronotus magur</name>
    <dbReference type="NCBI Taxonomy" id="1594786"/>
    <lineage>
        <taxon>Eukaryota</taxon>
        <taxon>Metazoa</taxon>
        <taxon>Chordata</taxon>
        <taxon>Craniata</taxon>
        <taxon>Vertebrata</taxon>
        <taxon>Euteleostomi</taxon>
        <taxon>Actinopterygii</taxon>
        <taxon>Neopterygii</taxon>
        <taxon>Teleostei</taxon>
        <taxon>Ostariophysi</taxon>
        <taxon>Siluriformes</taxon>
        <taxon>Clariidae</taxon>
        <taxon>Clarias</taxon>
    </lineage>
</organism>
<feature type="compositionally biased region" description="Polar residues" evidence="1">
    <location>
        <begin position="42"/>
        <end position="59"/>
    </location>
</feature>
<sequence length="74" mass="8469">MRRAFNLSHSSRELVRQLLQLSQGPRSAYDYVIEFQTLVDTTQPTSVSATSERPQQPQRISLWVDSCHNPGQPQ</sequence>
<feature type="region of interest" description="Disordered" evidence="1">
    <location>
        <begin position="42"/>
        <end position="74"/>
    </location>
</feature>
<keyword evidence="3" id="KW-1185">Reference proteome</keyword>
<dbReference type="Proteomes" id="UP000727407">
    <property type="component" value="Unassembled WGS sequence"/>
</dbReference>
<dbReference type="AlphaFoldDB" id="A0A8J4X9C7"/>
<comment type="caution">
    <text evidence="2">The sequence shown here is derived from an EMBL/GenBank/DDBJ whole genome shotgun (WGS) entry which is preliminary data.</text>
</comment>
<evidence type="ECO:0000313" key="3">
    <source>
        <dbReference type="Proteomes" id="UP000727407"/>
    </source>
</evidence>
<dbReference type="EMBL" id="QNUK01000826">
    <property type="protein sequence ID" value="KAF5889320.1"/>
    <property type="molecule type" value="Genomic_DNA"/>
</dbReference>
<gene>
    <name evidence="2" type="ORF">DAT39_020974</name>
</gene>